<organism evidence="1 2">
    <name type="scientific">Candidatus Avitreponema avistercoris</name>
    <dbReference type="NCBI Taxonomy" id="2840705"/>
    <lineage>
        <taxon>Bacteria</taxon>
        <taxon>Pseudomonadati</taxon>
        <taxon>Spirochaetota</taxon>
        <taxon>Spirochaetia</taxon>
        <taxon>Spirochaetales</taxon>
        <taxon>Candidatus Avitreponema</taxon>
    </lineage>
</organism>
<evidence type="ECO:0000313" key="2">
    <source>
        <dbReference type="Proteomes" id="UP000823616"/>
    </source>
</evidence>
<name>A0A9D9HHK9_9SPIR</name>
<proteinExistence type="predicted"/>
<dbReference type="Proteomes" id="UP000823616">
    <property type="component" value="Unassembled WGS sequence"/>
</dbReference>
<reference evidence="1" key="1">
    <citation type="submission" date="2020-10" db="EMBL/GenBank/DDBJ databases">
        <authorList>
            <person name="Gilroy R."/>
        </authorList>
    </citation>
    <scope>NUCLEOTIDE SEQUENCE</scope>
    <source>
        <strain evidence="1">B3-4054</strain>
    </source>
</reference>
<dbReference type="AlphaFoldDB" id="A0A9D9HHK9"/>
<dbReference type="PROSITE" id="PS51257">
    <property type="entry name" value="PROKAR_LIPOPROTEIN"/>
    <property type="match status" value="1"/>
</dbReference>
<evidence type="ECO:0000313" key="1">
    <source>
        <dbReference type="EMBL" id="MBO8450888.1"/>
    </source>
</evidence>
<dbReference type="InterPro" id="IPR031823">
    <property type="entry name" value="TatT"/>
</dbReference>
<accession>A0A9D9HHK9</accession>
<reference evidence="1" key="2">
    <citation type="journal article" date="2021" name="PeerJ">
        <title>Extensive microbial diversity within the chicken gut microbiome revealed by metagenomics and culture.</title>
        <authorList>
            <person name="Gilroy R."/>
            <person name="Ravi A."/>
            <person name="Getino M."/>
            <person name="Pursley I."/>
            <person name="Horton D.L."/>
            <person name="Alikhan N.F."/>
            <person name="Baker D."/>
            <person name="Gharbi K."/>
            <person name="Hall N."/>
            <person name="Watson M."/>
            <person name="Adriaenssens E.M."/>
            <person name="Foster-Nyarko E."/>
            <person name="Jarju S."/>
            <person name="Secka A."/>
            <person name="Antonio M."/>
            <person name="Oren A."/>
            <person name="Chaudhuri R.R."/>
            <person name="La Ragione R."/>
            <person name="Hildebrand F."/>
            <person name="Pallen M.J."/>
        </authorList>
    </citation>
    <scope>NUCLEOTIDE SEQUENCE</scope>
    <source>
        <strain evidence="1">B3-4054</strain>
    </source>
</reference>
<comment type="caution">
    <text evidence="1">The sequence shown here is derived from an EMBL/GenBank/DDBJ whole genome shotgun (WGS) entry which is preliminary data.</text>
</comment>
<dbReference type="Gene3D" id="1.25.40.920">
    <property type="entry name" value="TRAP transporter T-component"/>
    <property type="match status" value="1"/>
</dbReference>
<gene>
    <name evidence="1" type="ORF">IAA96_07255</name>
</gene>
<dbReference type="InterPro" id="IPR038537">
    <property type="entry name" value="TatT_sf"/>
</dbReference>
<dbReference type="EMBL" id="JADIMS010000136">
    <property type="protein sequence ID" value="MBO8450888.1"/>
    <property type="molecule type" value="Genomic_DNA"/>
</dbReference>
<sequence length="329" mass="35394">MMLQRYFFSQTKRIRTLSVLFCCIMCVFFLSSCSIKKMAMNSVAGMLAPDAESGDGQSGAITAFTSENDPELVGDAFPVILKLTEMMMLENPENDGLAVTAGQLYVIYANVFVQAPAEMLPPPMVREQNAAYDRACNFFRRGSGYALRGLDLRYEGFSGQVFAGGAESREAALAQTEKADAAALFWAASGALANFALNPLDAAALEMLEGSVAMMERAAELDATYFGGLIPETLFNFYSAAPEFMGGSMEKAEAAFAQAVAVNGGSASLFTTYAKNICIPAQDGEGFDEAIGKALAIRPDDNPSNRLMTVVAQRRAAWLKANRSAFFLE</sequence>
<dbReference type="Pfam" id="PF16811">
    <property type="entry name" value="TAtT"/>
    <property type="match status" value="1"/>
</dbReference>
<evidence type="ECO:0008006" key="3">
    <source>
        <dbReference type="Google" id="ProtNLM"/>
    </source>
</evidence>
<protein>
    <recommendedName>
        <fullName evidence="3">Lipoprotein</fullName>
    </recommendedName>
</protein>